<comment type="similarity">
    <text evidence="2">Belongs to the glycosyltransferase 32 family.</text>
</comment>
<dbReference type="GO" id="GO:0006688">
    <property type="term" value="P:glycosphingolipid biosynthetic process"/>
    <property type="evidence" value="ECO:0007669"/>
    <property type="project" value="TreeGrafter"/>
</dbReference>
<keyword evidence="4" id="KW-0808">Transferase</keyword>
<dbReference type="Pfam" id="PF04572">
    <property type="entry name" value="Gb3_synth"/>
    <property type="match status" value="1"/>
</dbReference>
<dbReference type="Proteomes" id="UP000324832">
    <property type="component" value="Unassembled WGS sequence"/>
</dbReference>
<organism evidence="9 10">
    <name type="scientific">Leptidea sinapis</name>
    <dbReference type="NCBI Taxonomy" id="189913"/>
    <lineage>
        <taxon>Eukaryota</taxon>
        <taxon>Metazoa</taxon>
        <taxon>Ecdysozoa</taxon>
        <taxon>Arthropoda</taxon>
        <taxon>Hexapoda</taxon>
        <taxon>Insecta</taxon>
        <taxon>Pterygota</taxon>
        <taxon>Neoptera</taxon>
        <taxon>Endopterygota</taxon>
        <taxon>Lepidoptera</taxon>
        <taxon>Glossata</taxon>
        <taxon>Ditrysia</taxon>
        <taxon>Papilionoidea</taxon>
        <taxon>Pieridae</taxon>
        <taxon>Dismorphiinae</taxon>
        <taxon>Leptidea</taxon>
    </lineage>
</organism>
<gene>
    <name evidence="9" type="ORF">LSINAPIS_LOCUS381</name>
</gene>
<evidence type="ECO:0000259" key="8">
    <source>
        <dbReference type="Pfam" id="PF04572"/>
    </source>
</evidence>
<keyword evidence="5" id="KW-0333">Golgi apparatus</keyword>
<feature type="chain" id="PRO_5022910944" description="Alpha 1,4-glycosyltransferase domain-containing protein" evidence="7">
    <location>
        <begin position="23"/>
        <end position="336"/>
    </location>
</feature>
<evidence type="ECO:0000256" key="2">
    <source>
        <dbReference type="ARBA" id="ARBA00009003"/>
    </source>
</evidence>
<dbReference type="AlphaFoldDB" id="A0A5E4PNG5"/>
<dbReference type="PANTHER" id="PTHR12042:SF21">
    <property type="entry name" value="ALPHA1,4-GALACTOSYLTRANSFERASE 1-RELATED"/>
    <property type="match status" value="1"/>
</dbReference>
<reference evidence="9 10" key="1">
    <citation type="submission" date="2017-07" db="EMBL/GenBank/DDBJ databases">
        <authorList>
            <person name="Talla V."/>
            <person name="Backstrom N."/>
        </authorList>
    </citation>
    <scope>NUCLEOTIDE SEQUENCE [LARGE SCALE GENOMIC DNA]</scope>
</reference>
<proteinExistence type="inferred from homology"/>
<dbReference type="GO" id="GO:0000139">
    <property type="term" value="C:Golgi membrane"/>
    <property type="evidence" value="ECO:0007669"/>
    <property type="project" value="UniProtKB-SubCell"/>
</dbReference>
<dbReference type="SUPFAM" id="SSF53448">
    <property type="entry name" value="Nucleotide-diphospho-sugar transferases"/>
    <property type="match status" value="1"/>
</dbReference>
<feature type="domain" description="Alpha 1,4-glycosyltransferase" evidence="8">
    <location>
        <begin position="210"/>
        <end position="328"/>
    </location>
</feature>
<dbReference type="Gene3D" id="3.90.550.20">
    <property type="match status" value="1"/>
</dbReference>
<dbReference type="InterPro" id="IPR051981">
    <property type="entry name" value="Glycosyltransf_32"/>
</dbReference>
<comment type="subcellular location">
    <subcellularLocation>
        <location evidence="1">Golgi apparatus membrane</location>
        <topology evidence="1">Single-pass type II membrane protein</topology>
    </subcellularLocation>
</comment>
<protein>
    <recommendedName>
        <fullName evidence="8">Alpha 1,4-glycosyltransferase domain-containing protein</fullName>
    </recommendedName>
</protein>
<keyword evidence="7" id="KW-0732">Signal</keyword>
<evidence type="ECO:0000256" key="4">
    <source>
        <dbReference type="ARBA" id="ARBA00022679"/>
    </source>
</evidence>
<evidence type="ECO:0000256" key="7">
    <source>
        <dbReference type="SAM" id="SignalP"/>
    </source>
</evidence>
<keyword evidence="6" id="KW-0472">Membrane</keyword>
<dbReference type="InterPro" id="IPR007652">
    <property type="entry name" value="A1-4-GlycosylTfrase_dom"/>
</dbReference>
<dbReference type="PANTHER" id="PTHR12042">
    <property type="entry name" value="LACTOSYLCERAMIDE 4-ALPHA-GALACTOSYLTRANSFERASE ALPHA- 1,4-GALACTOSYLTRANSFERASE"/>
    <property type="match status" value="1"/>
</dbReference>
<keyword evidence="10" id="KW-1185">Reference proteome</keyword>
<evidence type="ECO:0000256" key="1">
    <source>
        <dbReference type="ARBA" id="ARBA00004323"/>
    </source>
</evidence>
<evidence type="ECO:0000256" key="5">
    <source>
        <dbReference type="ARBA" id="ARBA00023034"/>
    </source>
</evidence>
<evidence type="ECO:0000256" key="3">
    <source>
        <dbReference type="ARBA" id="ARBA00022676"/>
    </source>
</evidence>
<name>A0A5E4PNG5_9NEOP</name>
<dbReference type="InterPro" id="IPR007577">
    <property type="entry name" value="GlycoTrfase_DXD_sugar-bd_CS"/>
</dbReference>
<dbReference type="InterPro" id="IPR029044">
    <property type="entry name" value="Nucleotide-diphossugar_trans"/>
</dbReference>
<evidence type="ECO:0000313" key="10">
    <source>
        <dbReference type="Proteomes" id="UP000324832"/>
    </source>
</evidence>
<accession>A0A5E4PNG5</accession>
<dbReference type="EMBL" id="FZQP02000004">
    <property type="protein sequence ID" value="VVC86591.1"/>
    <property type="molecule type" value="Genomic_DNA"/>
</dbReference>
<sequence length="336" mass="38400">MYAGILVYFTCILLHIWLRANLEPTAVQLINQNKIDNLSCHYIIDGDALELINPHHFQPPHKSIFFHDTDCKDGLNSRQMCAVESAARLHPKRNIYVFFSGPVTVKQFKHISFLHKFTNIHFGRILILSYSEGTPLESLVKKGLLNNTFWGIENTSNVLRFLTLYKWSGVYLDFDTVVVKSFDRLPENWIARQDDGQLNCAAIALSDNDIGRGMAYEFIEELARSYKSDIWINNGPGVVNRVLIEICGSSNISSMSVTTCQGFPVIDSKLIYPIHYSDRKKYFLPGKPEDTPDAVIHHIWNRLTHIYDVPKNSLYSRLAEEFCPSVFKLYGANFGT</sequence>
<evidence type="ECO:0000256" key="6">
    <source>
        <dbReference type="ARBA" id="ARBA00023136"/>
    </source>
</evidence>
<evidence type="ECO:0000313" key="9">
    <source>
        <dbReference type="EMBL" id="VVC86591.1"/>
    </source>
</evidence>
<feature type="signal peptide" evidence="7">
    <location>
        <begin position="1"/>
        <end position="22"/>
    </location>
</feature>
<dbReference type="GO" id="GO:0016758">
    <property type="term" value="F:hexosyltransferase activity"/>
    <property type="evidence" value="ECO:0007669"/>
    <property type="project" value="TreeGrafter"/>
</dbReference>
<dbReference type="Pfam" id="PF04488">
    <property type="entry name" value="Gly_transf_sug"/>
    <property type="match status" value="1"/>
</dbReference>
<keyword evidence="3" id="KW-0328">Glycosyltransferase</keyword>